<sequence>MLTYVHQFIGALTFSVFVESIVVVFLCVFLKKDKRLSLLAVLGTLLTIPYVWFVFPTLFWYSASLALYLGEGSYFLFEAMLYKILGKFNWKQALFFSFLATLASYFLGRSF</sequence>
<gene>
    <name evidence="2" type="ORF">AUK15_00565</name>
</gene>
<reference evidence="2 3" key="1">
    <citation type="journal article" date="2016" name="Environ. Microbiol.">
        <title>Genomic resolution of a cold subsurface aquifer community provides metabolic insights for novel microbes adapted to high CO concentrations.</title>
        <authorList>
            <person name="Probst A.J."/>
            <person name="Castelle C.J."/>
            <person name="Singh A."/>
            <person name="Brown C.T."/>
            <person name="Anantharaman K."/>
            <person name="Sharon I."/>
            <person name="Hug L.A."/>
            <person name="Burstein D."/>
            <person name="Emerson J.B."/>
            <person name="Thomas B.C."/>
            <person name="Banfield J.F."/>
        </authorList>
    </citation>
    <scope>NUCLEOTIDE SEQUENCE [LARGE SCALE GENOMIC DNA]</scope>
    <source>
        <strain evidence="2">CG2_30_43_9</strain>
    </source>
</reference>
<feature type="transmembrane region" description="Helical" evidence="1">
    <location>
        <begin position="89"/>
        <end position="108"/>
    </location>
</feature>
<keyword evidence="1" id="KW-1133">Transmembrane helix</keyword>
<comment type="caution">
    <text evidence="2">The sequence shown here is derived from an EMBL/GenBank/DDBJ whole genome shotgun (WGS) entry which is preliminary data.</text>
</comment>
<dbReference type="Proteomes" id="UP000182059">
    <property type="component" value="Unassembled WGS sequence"/>
</dbReference>
<keyword evidence="1" id="KW-0812">Transmembrane</keyword>
<name>A0A1J5GCK8_9BACT</name>
<proteinExistence type="predicted"/>
<feature type="transmembrane region" description="Helical" evidence="1">
    <location>
        <begin position="36"/>
        <end position="53"/>
    </location>
</feature>
<feature type="transmembrane region" description="Helical" evidence="1">
    <location>
        <begin position="6"/>
        <end position="29"/>
    </location>
</feature>
<dbReference type="AlphaFoldDB" id="A0A1J5GCK8"/>
<feature type="transmembrane region" description="Helical" evidence="1">
    <location>
        <begin position="59"/>
        <end position="77"/>
    </location>
</feature>
<dbReference type="EMBL" id="MNYX01000013">
    <property type="protein sequence ID" value="OIP66335.1"/>
    <property type="molecule type" value="Genomic_DNA"/>
</dbReference>
<evidence type="ECO:0000256" key="1">
    <source>
        <dbReference type="SAM" id="Phobius"/>
    </source>
</evidence>
<accession>A0A1J5GCK8</accession>
<keyword evidence="1" id="KW-0472">Membrane</keyword>
<protein>
    <submittedName>
        <fullName evidence="2">Uncharacterized protein</fullName>
    </submittedName>
</protein>
<organism evidence="2 3">
    <name type="scientific">Candidatus Nomurabacteria bacterium CG2_30_43_9</name>
    <dbReference type="NCBI Taxonomy" id="1805283"/>
    <lineage>
        <taxon>Bacteria</taxon>
        <taxon>Candidatus Nomuraibacteriota</taxon>
    </lineage>
</organism>
<evidence type="ECO:0000313" key="3">
    <source>
        <dbReference type="Proteomes" id="UP000182059"/>
    </source>
</evidence>
<evidence type="ECO:0000313" key="2">
    <source>
        <dbReference type="EMBL" id="OIP66335.1"/>
    </source>
</evidence>